<evidence type="ECO:0000313" key="9">
    <source>
        <dbReference type="EMBL" id="RZC64394.1"/>
    </source>
</evidence>
<evidence type="ECO:0000259" key="6">
    <source>
        <dbReference type="Pfam" id="PF00150"/>
    </source>
</evidence>
<keyword evidence="10" id="KW-1185">Reference proteome</keyword>
<dbReference type="STRING" id="3469.A0A4Y7JTH8"/>
<dbReference type="InterPro" id="IPR008999">
    <property type="entry name" value="Actin-crosslinking"/>
</dbReference>
<dbReference type="AlphaFoldDB" id="A0A4Y7JTH8"/>
<dbReference type="GO" id="GO:0015629">
    <property type="term" value="C:actin cytoskeleton"/>
    <property type="evidence" value="ECO:0007669"/>
    <property type="project" value="TreeGrafter"/>
</dbReference>
<comment type="similarity">
    <text evidence="1 4">Belongs to the glycosyl hydrolase 5 (cellulase A) family.</text>
</comment>
<evidence type="ECO:0000256" key="2">
    <source>
        <dbReference type="ARBA" id="ARBA00022801"/>
    </source>
</evidence>
<evidence type="ECO:0000256" key="3">
    <source>
        <dbReference type="ARBA" id="ARBA00023295"/>
    </source>
</evidence>
<protein>
    <submittedName>
        <fullName evidence="8">Uncharacterized protein</fullName>
    </submittedName>
</protein>
<dbReference type="InterPro" id="IPR010431">
    <property type="entry name" value="Fascin"/>
</dbReference>
<keyword evidence="3 4" id="KW-0326">Glycosidase</keyword>
<dbReference type="PANTHER" id="PTHR10551">
    <property type="entry name" value="FASCIN"/>
    <property type="match status" value="1"/>
</dbReference>
<dbReference type="PROSITE" id="PS00659">
    <property type="entry name" value="GLYCOSYL_HYDROL_F5"/>
    <property type="match status" value="1"/>
</dbReference>
<dbReference type="InterPro" id="IPR001547">
    <property type="entry name" value="Glyco_hydro_5"/>
</dbReference>
<keyword evidence="5" id="KW-0732">Signal</keyword>
<dbReference type="InterPro" id="IPR057232">
    <property type="entry name" value="DUF7910"/>
</dbReference>
<dbReference type="InterPro" id="IPR018087">
    <property type="entry name" value="Glyco_hydro_5_CS"/>
</dbReference>
<dbReference type="Pfam" id="PF25490">
    <property type="entry name" value="DUF7910"/>
    <property type="match status" value="2"/>
</dbReference>
<dbReference type="CDD" id="cd00257">
    <property type="entry name" value="beta-trefoil_FSCN-like"/>
    <property type="match status" value="1"/>
</dbReference>
<evidence type="ECO:0000313" key="10">
    <source>
        <dbReference type="Proteomes" id="UP000316621"/>
    </source>
</evidence>
<dbReference type="GO" id="GO:0051017">
    <property type="term" value="P:actin filament bundle assembly"/>
    <property type="evidence" value="ECO:0007669"/>
    <property type="project" value="TreeGrafter"/>
</dbReference>
<reference evidence="8 10" key="1">
    <citation type="journal article" date="2018" name="Science">
        <title>The opium poppy genome and morphinan production.</title>
        <authorList>
            <person name="Guo L."/>
            <person name="Winzer T."/>
            <person name="Yang X."/>
            <person name="Li Y."/>
            <person name="Ning Z."/>
            <person name="He Z."/>
            <person name="Teodor R."/>
            <person name="Lu Y."/>
            <person name="Bowser T.A."/>
            <person name="Graham I.A."/>
            <person name="Ye K."/>
        </authorList>
    </citation>
    <scope>NUCLEOTIDE SEQUENCE [LARGE SCALE GENOMIC DNA]</scope>
    <source>
        <strain evidence="10">cv. HN1</strain>
        <tissue evidence="8">Leaves</tissue>
    </source>
</reference>
<dbReference type="GO" id="GO:0007163">
    <property type="term" value="P:establishment or maintenance of cell polarity"/>
    <property type="evidence" value="ECO:0007669"/>
    <property type="project" value="TreeGrafter"/>
</dbReference>
<dbReference type="Gene3D" id="3.20.20.80">
    <property type="entry name" value="Glycosidases"/>
    <property type="match status" value="2"/>
</dbReference>
<dbReference type="Gramene" id="RZC64393">
    <property type="protein sequence ID" value="RZC64393"/>
    <property type="gene ID" value="C5167_008077"/>
</dbReference>
<feature type="chain" id="PRO_5033459312" evidence="5">
    <location>
        <begin position="25"/>
        <end position="531"/>
    </location>
</feature>
<dbReference type="GO" id="GO:0051015">
    <property type="term" value="F:actin filament binding"/>
    <property type="evidence" value="ECO:0007669"/>
    <property type="project" value="InterPro"/>
</dbReference>
<evidence type="ECO:0000256" key="1">
    <source>
        <dbReference type="ARBA" id="ARBA00005641"/>
    </source>
</evidence>
<dbReference type="Gramene" id="RZC64394">
    <property type="protein sequence ID" value="RZC64394"/>
    <property type="gene ID" value="C5167_008076"/>
</dbReference>
<dbReference type="EMBL" id="CM010720">
    <property type="protein sequence ID" value="RZC64394.1"/>
    <property type="molecule type" value="Genomic_DNA"/>
</dbReference>
<dbReference type="Proteomes" id="UP000316621">
    <property type="component" value="Chromosome 6"/>
</dbReference>
<dbReference type="Gene3D" id="2.80.10.50">
    <property type="match status" value="1"/>
</dbReference>
<dbReference type="GO" id="GO:0016477">
    <property type="term" value="P:cell migration"/>
    <property type="evidence" value="ECO:0007669"/>
    <property type="project" value="TreeGrafter"/>
</dbReference>
<dbReference type="SUPFAM" id="SSF51445">
    <property type="entry name" value="(Trans)glycosidases"/>
    <property type="match status" value="1"/>
</dbReference>
<dbReference type="InterPro" id="IPR017853">
    <property type="entry name" value="GH"/>
</dbReference>
<evidence type="ECO:0000256" key="5">
    <source>
        <dbReference type="SAM" id="SignalP"/>
    </source>
</evidence>
<dbReference type="GO" id="GO:0000272">
    <property type="term" value="P:polysaccharide catabolic process"/>
    <property type="evidence" value="ECO:0007669"/>
    <property type="project" value="InterPro"/>
</dbReference>
<dbReference type="Pfam" id="PF00150">
    <property type="entry name" value="Cellulase"/>
    <property type="match status" value="1"/>
</dbReference>
<feature type="domain" description="DUF7910" evidence="7">
    <location>
        <begin position="121"/>
        <end position="213"/>
    </location>
</feature>
<evidence type="ECO:0000256" key="4">
    <source>
        <dbReference type="RuleBase" id="RU361153"/>
    </source>
</evidence>
<dbReference type="GO" id="GO:0005737">
    <property type="term" value="C:cytoplasm"/>
    <property type="evidence" value="ECO:0007669"/>
    <property type="project" value="TreeGrafter"/>
</dbReference>
<keyword evidence="2 4" id="KW-0378">Hydrolase</keyword>
<dbReference type="GO" id="GO:0004553">
    <property type="term" value="F:hydrolase activity, hydrolyzing O-glycosyl compounds"/>
    <property type="evidence" value="ECO:0007669"/>
    <property type="project" value="InterPro"/>
</dbReference>
<gene>
    <name evidence="9" type="ORF">C5167_008076</name>
    <name evidence="8" type="ORF">C5167_008077</name>
</gene>
<dbReference type="PANTHER" id="PTHR10551:SF9">
    <property type="entry name" value="FASCIN-2"/>
    <property type="match status" value="1"/>
</dbReference>
<sequence length="531" mass="60333">MESVSCKWLLLSILFLSWAHSALSVDGLSNGDTKVKGVNLGGWLVIEGFITPSLFNNIVRADMLDGAKVRFKSLKSYKYVSAKDGGGSSVAIDQTKADTWETFRTVYLSNVLEIIRVATLLQLWRISATEYQFRTYDGHFLSCDGKGAPVTAKSSYPPSSTETFTVDRSDHDKVRIRHSSGSYLQASPGNVLKADYIGIPGWDDGNAAIFEMTFDGSNMRGDYQLSNGYGYQEAKKVLDEHRSSFITEQDFQFLSSQGINTVRIPVGWWIKDDSNPEPPYIGGSAAYLQMAFEWAEKYNIKCIIGLHASRGSQNGMEHSASRDGTIDWHKYNDNVQESLKAIDFLASNYGKHPALLGIELLNEPIVPQNSLYEVLIPYYSKGYKIVRKYSDRAYVLISQRINARNLYEIYDANELKNLPKLVVDFHFYNLYIELFWNKSPSENIQYIKNERRRDVESLNARNGPLVFVGEWVNTFGRGDPGTRMELQDYSKAQLEVYGSASFGWAYWTLKHETAPRWDFKKNIKNKIMQLQ</sequence>
<feature type="signal peptide" evidence="5">
    <location>
        <begin position="1"/>
        <end position="24"/>
    </location>
</feature>
<feature type="domain" description="DUF7910" evidence="7">
    <location>
        <begin position="62"/>
        <end position="105"/>
    </location>
</feature>
<dbReference type="SUPFAM" id="SSF50405">
    <property type="entry name" value="Actin-crosslinking proteins"/>
    <property type="match status" value="1"/>
</dbReference>
<evidence type="ECO:0000259" key="7">
    <source>
        <dbReference type="Pfam" id="PF25490"/>
    </source>
</evidence>
<accession>A0A4Y7JTH8</accession>
<evidence type="ECO:0000313" key="8">
    <source>
        <dbReference type="EMBL" id="RZC64393.1"/>
    </source>
</evidence>
<proteinExistence type="inferred from homology"/>
<dbReference type="EMBL" id="CM010720">
    <property type="protein sequence ID" value="RZC64393.1"/>
    <property type="molecule type" value="Genomic_DNA"/>
</dbReference>
<name>A0A4Y7JTH8_PAPSO</name>
<feature type="domain" description="Glycoside hydrolase family 5" evidence="6">
    <location>
        <begin position="246"/>
        <end position="511"/>
    </location>
</feature>
<organism evidence="8 10">
    <name type="scientific">Papaver somniferum</name>
    <name type="common">Opium poppy</name>
    <dbReference type="NCBI Taxonomy" id="3469"/>
    <lineage>
        <taxon>Eukaryota</taxon>
        <taxon>Viridiplantae</taxon>
        <taxon>Streptophyta</taxon>
        <taxon>Embryophyta</taxon>
        <taxon>Tracheophyta</taxon>
        <taxon>Spermatophyta</taxon>
        <taxon>Magnoliopsida</taxon>
        <taxon>Ranunculales</taxon>
        <taxon>Papaveraceae</taxon>
        <taxon>Papaveroideae</taxon>
        <taxon>Papaver</taxon>
    </lineage>
</organism>